<dbReference type="SUPFAM" id="SSF56529">
    <property type="entry name" value="FAH"/>
    <property type="match status" value="1"/>
</dbReference>
<dbReference type="Pfam" id="PF01557">
    <property type="entry name" value="FAA_hydrolase"/>
    <property type="match status" value="1"/>
</dbReference>
<comment type="caution">
    <text evidence="4">The sequence shown here is derived from an EMBL/GenBank/DDBJ whole genome shotgun (WGS) entry which is preliminary data.</text>
</comment>
<evidence type="ECO:0000256" key="1">
    <source>
        <dbReference type="ARBA" id="ARBA00010211"/>
    </source>
</evidence>
<dbReference type="InterPro" id="IPR036663">
    <property type="entry name" value="Fumarylacetoacetase_C_sf"/>
</dbReference>
<dbReference type="Proteomes" id="UP000186455">
    <property type="component" value="Unassembled WGS sequence"/>
</dbReference>
<comment type="similarity">
    <text evidence="1">Belongs to the FAH family.</text>
</comment>
<evidence type="ECO:0000259" key="3">
    <source>
        <dbReference type="Pfam" id="PF01557"/>
    </source>
</evidence>
<dbReference type="Gene3D" id="3.90.850.10">
    <property type="entry name" value="Fumarylacetoacetase-like, C-terminal domain"/>
    <property type="match status" value="1"/>
</dbReference>
<dbReference type="GO" id="GO:0044281">
    <property type="term" value="P:small molecule metabolic process"/>
    <property type="evidence" value="ECO:0007669"/>
    <property type="project" value="UniProtKB-ARBA"/>
</dbReference>
<evidence type="ECO:0000313" key="4">
    <source>
        <dbReference type="EMBL" id="OKH94591.1"/>
    </source>
</evidence>
<dbReference type="EMBL" id="LFBV01000002">
    <property type="protein sequence ID" value="OKH94591.1"/>
    <property type="molecule type" value="Genomic_DNA"/>
</dbReference>
<keyword evidence="2" id="KW-0479">Metal-binding</keyword>
<evidence type="ECO:0000313" key="5">
    <source>
        <dbReference type="Proteomes" id="UP000186455"/>
    </source>
</evidence>
<dbReference type="RefSeq" id="WP_073786273.1">
    <property type="nucleotide sequence ID" value="NZ_LFBV01000002.1"/>
</dbReference>
<dbReference type="InterPro" id="IPR051121">
    <property type="entry name" value="FAH"/>
</dbReference>
<protein>
    <submittedName>
        <fullName evidence="4">Fumarylacetoacetate hydrolase</fullName>
    </submittedName>
</protein>
<feature type="domain" description="Fumarylacetoacetase-like C-terminal" evidence="3">
    <location>
        <begin position="73"/>
        <end position="276"/>
    </location>
</feature>
<dbReference type="PANTHER" id="PTHR42796">
    <property type="entry name" value="FUMARYLACETOACETATE HYDROLASE DOMAIN-CONTAINING PROTEIN 2A-RELATED"/>
    <property type="match status" value="1"/>
</dbReference>
<keyword evidence="5" id="KW-1185">Reference proteome</keyword>
<accession>A0A1Q4V9Q1</accession>
<dbReference type="AlphaFoldDB" id="A0A1Q4V9Q1"/>
<organism evidence="4 5">
    <name type="scientific">Streptomyces uncialis</name>
    <dbReference type="NCBI Taxonomy" id="1048205"/>
    <lineage>
        <taxon>Bacteria</taxon>
        <taxon>Bacillati</taxon>
        <taxon>Actinomycetota</taxon>
        <taxon>Actinomycetes</taxon>
        <taxon>Kitasatosporales</taxon>
        <taxon>Streptomycetaceae</taxon>
        <taxon>Streptomyces</taxon>
    </lineage>
</organism>
<reference evidence="4 5" key="1">
    <citation type="submission" date="2015-06" db="EMBL/GenBank/DDBJ databases">
        <title>Cloning and characterization of the uncialamcin biosynthetic gene cluster.</title>
        <authorList>
            <person name="Yan X."/>
            <person name="Huang T."/>
            <person name="Ge H."/>
            <person name="Shen B."/>
        </authorList>
    </citation>
    <scope>NUCLEOTIDE SEQUENCE [LARGE SCALE GENOMIC DNA]</scope>
    <source>
        <strain evidence="4 5">DCA2648</strain>
    </source>
</reference>
<name>A0A1Q4V9Q1_9ACTN</name>
<evidence type="ECO:0000256" key="2">
    <source>
        <dbReference type="ARBA" id="ARBA00022723"/>
    </source>
</evidence>
<dbReference type="PANTHER" id="PTHR42796:SF4">
    <property type="entry name" value="FUMARYLACETOACETATE HYDROLASE DOMAIN-CONTAINING PROTEIN 2A"/>
    <property type="match status" value="1"/>
</dbReference>
<proteinExistence type="inferred from homology"/>
<dbReference type="GO" id="GO:0046872">
    <property type="term" value="F:metal ion binding"/>
    <property type="evidence" value="ECO:0007669"/>
    <property type="project" value="UniProtKB-KW"/>
</dbReference>
<sequence length="290" mass="31202">MRIANAAGRAALLTAEGWTDVERASGGLFPADPQELYERWEDFRHWAATAPPGGDVVPTPATLGPPVPRPRQVLAIGLNYRDHATESGFAVPEHPPVFTKFVSSITGPYGDVTLPDGSVDWEVELVAVIGRRAWQVGREHAWAHVAGLTVGQDISERDKQLSGPVPQFSLGKSHPGFAPLGPYLVTPDEFEDPDDLGLGCAVDGEELQNGRTSSLVFSVPELIARLSAVLPLLPGDVIFTGTPAGVGLGRRPQRFLAEGEELVSYVEGIGEMRHRMVRDRAAAPPLRTRS</sequence>
<dbReference type="STRING" id="1048205.AB852_10085"/>
<keyword evidence="4" id="KW-0378">Hydrolase</keyword>
<dbReference type="GO" id="GO:0016787">
    <property type="term" value="F:hydrolase activity"/>
    <property type="evidence" value="ECO:0007669"/>
    <property type="project" value="UniProtKB-KW"/>
</dbReference>
<gene>
    <name evidence="4" type="ORF">AB852_10085</name>
</gene>
<dbReference type="InterPro" id="IPR011234">
    <property type="entry name" value="Fumarylacetoacetase-like_C"/>
</dbReference>